<feature type="transmembrane region" description="Helical" evidence="8">
    <location>
        <begin position="91"/>
        <end position="113"/>
    </location>
</feature>
<dbReference type="Pfam" id="PF00230">
    <property type="entry name" value="MIP"/>
    <property type="match status" value="1"/>
</dbReference>
<comment type="subcellular location">
    <subcellularLocation>
        <location evidence="1">Membrane</location>
        <topology evidence="1">Multi-pass membrane protein</topology>
    </subcellularLocation>
</comment>
<dbReference type="GO" id="GO:0015254">
    <property type="term" value="F:glycerol channel activity"/>
    <property type="evidence" value="ECO:0007669"/>
    <property type="project" value="TreeGrafter"/>
</dbReference>
<feature type="transmembrane region" description="Helical" evidence="8">
    <location>
        <begin position="12"/>
        <end position="35"/>
    </location>
</feature>
<keyword evidence="6 8" id="KW-0472">Membrane</keyword>
<dbReference type="RefSeq" id="WP_316984969.1">
    <property type="nucleotide sequence ID" value="NZ_CP136521.1"/>
</dbReference>
<evidence type="ECO:0000256" key="3">
    <source>
        <dbReference type="ARBA" id="ARBA00022448"/>
    </source>
</evidence>
<protein>
    <submittedName>
        <fullName evidence="9">MIP/aquaporin family protein</fullName>
    </submittedName>
</protein>
<evidence type="ECO:0000313" key="10">
    <source>
        <dbReference type="Proteomes" id="UP001302486"/>
    </source>
</evidence>
<evidence type="ECO:0000313" key="9">
    <source>
        <dbReference type="EMBL" id="WOD45313.1"/>
    </source>
</evidence>
<evidence type="ECO:0000256" key="6">
    <source>
        <dbReference type="ARBA" id="ARBA00023136"/>
    </source>
</evidence>
<evidence type="ECO:0000256" key="1">
    <source>
        <dbReference type="ARBA" id="ARBA00004141"/>
    </source>
</evidence>
<evidence type="ECO:0000256" key="7">
    <source>
        <dbReference type="RuleBase" id="RU000477"/>
    </source>
</evidence>
<name>A0AA97HSW4_9FLAO</name>
<dbReference type="InterPro" id="IPR023271">
    <property type="entry name" value="Aquaporin-like"/>
</dbReference>
<dbReference type="PRINTS" id="PR00783">
    <property type="entry name" value="MINTRINSICP"/>
</dbReference>
<feature type="transmembrane region" description="Helical" evidence="8">
    <location>
        <begin position="143"/>
        <end position="160"/>
    </location>
</feature>
<evidence type="ECO:0000256" key="5">
    <source>
        <dbReference type="ARBA" id="ARBA00022989"/>
    </source>
</evidence>
<dbReference type="PANTHER" id="PTHR43829">
    <property type="entry name" value="AQUAPORIN OR AQUAGLYCEROPORIN RELATED"/>
    <property type="match status" value="1"/>
</dbReference>
<sequence length="251" mass="26543">MVNCKSETTMTPFIAEIIGTAILILLGGGVVANVILNKTIGNNSGWIVITTGWALAVYVAVVIAGPYSGAHINPAVSISLAVAGKFPWSDVPLYILAQMLGAMLGSSAVWMFYKNHFDETEDADTKKAVFCTAPAIRHTFSNFFSEAVGTFVLIFTILYFTNATINETETVIGLGSLGALPVAFLVWSIGLSLGGTTGYAINPARDLGPRIVHALLPIKNKAASDWSYAWIPVFGPIIGACLASLLMLALS</sequence>
<keyword evidence="3 7" id="KW-0813">Transport</keyword>
<dbReference type="PROSITE" id="PS00221">
    <property type="entry name" value="MIP"/>
    <property type="match status" value="1"/>
</dbReference>
<comment type="similarity">
    <text evidence="2 7">Belongs to the MIP/aquaporin (TC 1.A.8) family.</text>
</comment>
<dbReference type="Proteomes" id="UP001302486">
    <property type="component" value="Chromosome"/>
</dbReference>
<evidence type="ECO:0000256" key="2">
    <source>
        <dbReference type="ARBA" id="ARBA00006175"/>
    </source>
</evidence>
<dbReference type="Gene3D" id="1.20.1080.10">
    <property type="entry name" value="Glycerol uptake facilitator protein"/>
    <property type="match status" value="1"/>
</dbReference>
<organism evidence="9 10">
    <name type="scientific">Hwangdonia lutea</name>
    <dbReference type="NCBI Taxonomy" id="3075823"/>
    <lineage>
        <taxon>Bacteria</taxon>
        <taxon>Pseudomonadati</taxon>
        <taxon>Bacteroidota</taxon>
        <taxon>Flavobacteriia</taxon>
        <taxon>Flavobacteriales</taxon>
        <taxon>Flavobacteriaceae</taxon>
        <taxon>Hwangdonia</taxon>
    </lineage>
</organism>
<gene>
    <name evidence="9" type="ORF">RNZ46_06675</name>
</gene>
<feature type="transmembrane region" description="Helical" evidence="8">
    <location>
        <begin position="229"/>
        <end position="250"/>
    </location>
</feature>
<feature type="transmembrane region" description="Helical" evidence="8">
    <location>
        <begin position="172"/>
        <end position="193"/>
    </location>
</feature>
<dbReference type="KEGG" id="hws:RNZ46_06675"/>
<accession>A0AA97HSW4</accession>
<dbReference type="InterPro" id="IPR000425">
    <property type="entry name" value="MIP"/>
</dbReference>
<dbReference type="SUPFAM" id="SSF81338">
    <property type="entry name" value="Aquaporin-like"/>
    <property type="match status" value="1"/>
</dbReference>
<keyword evidence="10" id="KW-1185">Reference proteome</keyword>
<dbReference type="GO" id="GO:0005886">
    <property type="term" value="C:plasma membrane"/>
    <property type="evidence" value="ECO:0007669"/>
    <property type="project" value="TreeGrafter"/>
</dbReference>
<feature type="transmembrane region" description="Helical" evidence="8">
    <location>
        <begin position="47"/>
        <end position="70"/>
    </location>
</feature>
<dbReference type="PANTHER" id="PTHR43829:SF9">
    <property type="entry name" value="AQUAPORIN-9"/>
    <property type="match status" value="1"/>
</dbReference>
<dbReference type="InterPro" id="IPR050363">
    <property type="entry name" value="MIP/Aquaporin"/>
</dbReference>
<proteinExistence type="inferred from homology"/>
<dbReference type="EMBL" id="CP136521">
    <property type="protein sequence ID" value="WOD45313.1"/>
    <property type="molecule type" value="Genomic_DNA"/>
</dbReference>
<keyword evidence="4 7" id="KW-0812">Transmembrane</keyword>
<evidence type="ECO:0000256" key="4">
    <source>
        <dbReference type="ARBA" id="ARBA00022692"/>
    </source>
</evidence>
<dbReference type="AlphaFoldDB" id="A0AA97HSW4"/>
<keyword evidence="5 8" id="KW-1133">Transmembrane helix</keyword>
<evidence type="ECO:0000256" key="8">
    <source>
        <dbReference type="SAM" id="Phobius"/>
    </source>
</evidence>
<dbReference type="InterPro" id="IPR022357">
    <property type="entry name" value="MIP_CS"/>
</dbReference>
<dbReference type="NCBIfam" id="TIGR00861">
    <property type="entry name" value="MIP"/>
    <property type="match status" value="1"/>
</dbReference>
<reference evidence="10" key="1">
    <citation type="submission" date="2024-06" db="EMBL/GenBank/DDBJ databases">
        <title>Hwangdonia haimaensis gen. nov., sp. nov., a member of the family Flavobacteriaceae isolated from the haima cold seep.</title>
        <authorList>
            <person name="Li J."/>
        </authorList>
    </citation>
    <scope>NUCLEOTIDE SEQUENCE [LARGE SCALE GENOMIC DNA]</scope>
    <source>
        <strain evidence="10">SCSIO 19198</strain>
    </source>
</reference>